<dbReference type="NCBIfam" id="TIGR00713">
    <property type="entry name" value="hemL"/>
    <property type="match status" value="1"/>
</dbReference>
<keyword evidence="4 7" id="KW-0663">Pyridoxal phosphate</keyword>
<organism evidence="8 9">
    <name type="scientific">Helicobacter apodemus</name>
    <dbReference type="NCBI Taxonomy" id="135569"/>
    <lineage>
        <taxon>Bacteria</taxon>
        <taxon>Pseudomonadati</taxon>
        <taxon>Campylobacterota</taxon>
        <taxon>Epsilonproteobacteria</taxon>
        <taxon>Campylobacterales</taxon>
        <taxon>Helicobacteraceae</taxon>
        <taxon>Helicobacter</taxon>
    </lineage>
</organism>
<dbReference type="KEGG" id="had:CDV25_03250"/>
<proteinExistence type="inferred from homology"/>
<reference evidence="8 9" key="1">
    <citation type="submission" date="2017-06" db="EMBL/GenBank/DDBJ databases">
        <title>Complete genome of Helicobacter apodemus.</title>
        <authorList>
            <person name="Cho S."/>
        </authorList>
    </citation>
    <scope>NUCLEOTIDE SEQUENCE [LARGE SCALE GENOMIC DNA]</scope>
    <source>
        <strain evidence="9">SNUVETPUB-15-01</strain>
    </source>
</reference>
<dbReference type="Proteomes" id="UP000244890">
    <property type="component" value="Chromosome"/>
</dbReference>
<dbReference type="AlphaFoldDB" id="A0A2U8FCL2"/>
<dbReference type="GO" id="GO:0006782">
    <property type="term" value="P:protoporphyrinogen IX biosynthetic process"/>
    <property type="evidence" value="ECO:0007669"/>
    <property type="project" value="UniProtKB-UniRule"/>
</dbReference>
<evidence type="ECO:0000256" key="3">
    <source>
        <dbReference type="ARBA" id="ARBA00008981"/>
    </source>
</evidence>
<sequence length="439" mass="47912">MEFLNNLNSINDFNEAKQVIAGGVNSPVRAFKSVGGTPPFIREGRGAYLIDEDGNKYIDFVQSWGPLIFGHSDEYIQEMVLHTLKKGLSFGAPTTLETALAKEIIALYEGIDKIRFVSSGTEATMSAIRLARAYTQKDDIIKFEGCYHGHSDSLLVNAGSGLATFGNPSSPGVPQDFVKHTLVAHYNDITSVELCIKESEKSGNGVACVIIEPIAGNMGLVPTTKEFLKDLRDLCNQHNIVLIMDEVMSGFRAALNGSQNFYGVYGDLVTFGKVIGGGMPVGAFGGIEEIMSLLSPNGAVYQAGTLSGNPVAMSAGLATLEKLKQNPKIYQNLESLALQLTEGLQNIAQEFSIPLQVCVRGSMFGFFFNENPVNNFKDVQKSDTEMFAKFHRGMLQKGIYLAPSQFESGFICSCMDEDLIQSVLERAREVILEISNYER</sequence>
<evidence type="ECO:0000256" key="4">
    <source>
        <dbReference type="ARBA" id="ARBA00022898"/>
    </source>
</evidence>
<evidence type="ECO:0000313" key="8">
    <source>
        <dbReference type="EMBL" id="AWI33886.1"/>
    </source>
</evidence>
<dbReference type="SUPFAM" id="SSF53383">
    <property type="entry name" value="PLP-dependent transferases"/>
    <property type="match status" value="1"/>
</dbReference>
<dbReference type="NCBIfam" id="NF000818">
    <property type="entry name" value="PRK00062.1"/>
    <property type="match status" value="1"/>
</dbReference>
<dbReference type="InterPro" id="IPR049704">
    <property type="entry name" value="Aminotrans_3_PPA_site"/>
</dbReference>
<dbReference type="Pfam" id="PF00202">
    <property type="entry name" value="Aminotran_3"/>
    <property type="match status" value="1"/>
</dbReference>
<dbReference type="CDD" id="cd00610">
    <property type="entry name" value="OAT_like"/>
    <property type="match status" value="1"/>
</dbReference>
<dbReference type="RefSeq" id="WP_108910747.1">
    <property type="nucleotide sequence ID" value="NZ_CP021886.1"/>
</dbReference>
<dbReference type="OrthoDB" id="9801052at2"/>
<dbReference type="PROSITE" id="PS00600">
    <property type="entry name" value="AA_TRANSFER_CLASS_3"/>
    <property type="match status" value="1"/>
</dbReference>
<dbReference type="EC" id="5.4.3.8" evidence="7"/>
<accession>A0A2U8FCL2</accession>
<dbReference type="UniPathway" id="UPA00251">
    <property type="reaction ID" value="UER00317"/>
</dbReference>
<dbReference type="FunFam" id="3.40.640.10:FF:000021">
    <property type="entry name" value="Glutamate-1-semialdehyde 2,1-aminomutase"/>
    <property type="match status" value="1"/>
</dbReference>
<gene>
    <name evidence="7 8" type="primary">hemL</name>
    <name evidence="8" type="ORF">CDV25_03250</name>
</gene>
<dbReference type="InterPro" id="IPR015422">
    <property type="entry name" value="PyrdxlP-dep_Trfase_small"/>
</dbReference>
<keyword evidence="7" id="KW-0963">Cytoplasm</keyword>
<dbReference type="InterPro" id="IPR015421">
    <property type="entry name" value="PyrdxlP-dep_Trfase_major"/>
</dbReference>
<dbReference type="PANTHER" id="PTHR43713">
    <property type="entry name" value="GLUTAMATE-1-SEMIALDEHYDE 2,1-AMINOMUTASE"/>
    <property type="match status" value="1"/>
</dbReference>
<name>A0A2U8FCL2_9HELI</name>
<comment type="subcellular location">
    <subcellularLocation>
        <location evidence="7">Cytoplasm</location>
    </subcellularLocation>
</comment>
<feature type="modified residue" description="N6-(pyridoxal phosphate)lysine" evidence="7">
    <location>
        <position position="273"/>
    </location>
</feature>
<comment type="similarity">
    <text evidence="3 7">Belongs to the class-III pyridoxal-phosphate-dependent aminotransferase family. HemL subfamily.</text>
</comment>
<dbReference type="Gene3D" id="3.40.640.10">
    <property type="entry name" value="Type I PLP-dependent aspartate aminotransferase-like (Major domain)"/>
    <property type="match status" value="1"/>
</dbReference>
<comment type="catalytic activity">
    <reaction evidence="7">
        <text>(S)-4-amino-5-oxopentanoate = 5-aminolevulinate</text>
        <dbReference type="Rhea" id="RHEA:14265"/>
        <dbReference type="ChEBI" id="CHEBI:57501"/>
        <dbReference type="ChEBI" id="CHEBI:356416"/>
        <dbReference type="EC" id="5.4.3.8"/>
    </reaction>
</comment>
<evidence type="ECO:0000256" key="7">
    <source>
        <dbReference type="HAMAP-Rule" id="MF_00375"/>
    </source>
</evidence>
<dbReference type="InterPro" id="IPR015424">
    <property type="entry name" value="PyrdxlP-dep_Trfase"/>
</dbReference>
<comment type="pathway">
    <text evidence="2">Porphyrin-containing compound metabolism; protoporphyrin-IX biosynthesis; 5-aminolevulinate from L-glutamyl-tRNA(Glu): step 2/2.</text>
</comment>
<dbReference type="GO" id="GO:0008483">
    <property type="term" value="F:transaminase activity"/>
    <property type="evidence" value="ECO:0007669"/>
    <property type="project" value="InterPro"/>
</dbReference>
<dbReference type="HAMAP" id="MF_00375">
    <property type="entry name" value="HemL_aminotrans_3"/>
    <property type="match status" value="1"/>
</dbReference>
<evidence type="ECO:0000256" key="5">
    <source>
        <dbReference type="ARBA" id="ARBA00023235"/>
    </source>
</evidence>
<dbReference type="PANTHER" id="PTHR43713:SF3">
    <property type="entry name" value="GLUTAMATE-1-SEMIALDEHYDE 2,1-AMINOMUTASE 1, CHLOROPLASTIC-RELATED"/>
    <property type="match status" value="1"/>
</dbReference>
<dbReference type="Gene3D" id="3.90.1150.10">
    <property type="entry name" value="Aspartate Aminotransferase, domain 1"/>
    <property type="match status" value="1"/>
</dbReference>
<evidence type="ECO:0000313" key="9">
    <source>
        <dbReference type="Proteomes" id="UP000244890"/>
    </source>
</evidence>
<evidence type="ECO:0000256" key="2">
    <source>
        <dbReference type="ARBA" id="ARBA00004819"/>
    </source>
</evidence>
<dbReference type="EMBL" id="CP021886">
    <property type="protein sequence ID" value="AWI33886.1"/>
    <property type="molecule type" value="Genomic_DNA"/>
</dbReference>
<protein>
    <recommendedName>
        <fullName evidence="7">Glutamate-1-semialdehyde 2,1-aminomutase</fullName>
        <shortName evidence="7">GSA</shortName>
        <ecNumber evidence="7">5.4.3.8</ecNumber>
    </recommendedName>
    <alternativeName>
        <fullName evidence="7">Glutamate-1-semialdehyde aminotransferase</fullName>
        <shortName evidence="7">GSA-AT</shortName>
    </alternativeName>
</protein>
<dbReference type="InterPro" id="IPR004639">
    <property type="entry name" value="4pyrrol_synth_GluAld_NH2Trfase"/>
</dbReference>
<dbReference type="GO" id="GO:0042286">
    <property type="term" value="F:glutamate-1-semialdehyde 2,1-aminomutase activity"/>
    <property type="evidence" value="ECO:0007669"/>
    <property type="project" value="UniProtKB-UniRule"/>
</dbReference>
<evidence type="ECO:0000256" key="6">
    <source>
        <dbReference type="ARBA" id="ARBA00023244"/>
    </source>
</evidence>
<dbReference type="GO" id="GO:0005737">
    <property type="term" value="C:cytoplasm"/>
    <property type="evidence" value="ECO:0007669"/>
    <property type="project" value="UniProtKB-SubCell"/>
</dbReference>
<dbReference type="InterPro" id="IPR005814">
    <property type="entry name" value="Aminotrans_3"/>
</dbReference>
<keyword evidence="5 7" id="KW-0413">Isomerase</keyword>
<comment type="subunit">
    <text evidence="7">Homodimer.</text>
</comment>
<dbReference type="GO" id="GO:0030170">
    <property type="term" value="F:pyridoxal phosphate binding"/>
    <property type="evidence" value="ECO:0007669"/>
    <property type="project" value="InterPro"/>
</dbReference>
<keyword evidence="6 7" id="KW-0627">Porphyrin biosynthesis</keyword>
<comment type="cofactor">
    <cofactor evidence="1 7">
        <name>pyridoxal 5'-phosphate</name>
        <dbReference type="ChEBI" id="CHEBI:597326"/>
    </cofactor>
</comment>
<evidence type="ECO:0000256" key="1">
    <source>
        <dbReference type="ARBA" id="ARBA00001933"/>
    </source>
</evidence>